<comment type="caution">
    <text evidence="1">The sequence shown here is derived from an EMBL/GenBank/DDBJ whole genome shotgun (WGS) entry which is preliminary data.</text>
</comment>
<organism evidence="1 2">
    <name type="scientific">Vulcanisaeta souniana JCM 11219</name>
    <dbReference type="NCBI Taxonomy" id="1293586"/>
    <lineage>
        <taxon>Archaea</taxon>
        <taxon>Thermoproteota</taxon>
        <taxon>Thermoprotei</taxon>
        <taxon>Thermoproteales</taxon>
        <taxon>Thermoproteaceae</taxon>
        <taxon>Vulcanisaeta</taxon>
    </lineage>
</organism>
<accession>A0A830EFT8</accession>
<evidence type="ECO:0000313" key="1">
    <source>
        <dbReference type="EMBL" id="GGI72603.1"/>
    </source>
</evidence>
<name>A0A830EFT8_9CREN</name>
<sequence length="216" mass="24123">MHRDKYLDFLLPCDMAGNYIVIIPYQGSYVGNKPVEPAVWNGVLNTEVYALLRDELALYELSIKGGKASYVKYRVNEEFLRGISLSGDAVNDVLGVINTVLTSYIKSSFMIYTAYLRLVVNNGIRFTGYREYVRGRIKIYSRDGLVIIKEGSGNEVRLSLISTLEGLDQFTSVIMSLIRSSRVINDVRLGRIGHSVRTILDVFIPNNLITLGGKGG</sequence>
<protein>
    <submittedName>
        <fullName evidence="1">Uncharacterized protein</fullName>
    </submittedName>
</protein>
<gene>
    <name evidence="1" type="ORF">GCM10007112_06790</name>
</gene>
<dbReference type="EMBL" id="BMNM01000002">
    <property type="protein sequence ID" value="GGI72603.1"/>
    <property type="molecule type" value="Genomic_DNA"/>
</dbReference>
<reference evidence="1" key="1">
    <citation type="journal article" date="2014" name="Int. J. Syst. Evol. Microbiol.">
        <title>Complete genome sequence of Corynebacterium casei LMG S-19264T (=DSM 44701T), isolated from a smear-ripened cheese.</title>
        <authorList>
            <consortium name="US DOE Joint Genome Institute (JGI-PGF)"/>
            <person name="Walter F."/>
            <person name="Albersmeier A."/>
            <person name="Kalinowski J."/>
            <person name="Ruckert C."/>
        </authorList>
    </citation>
    <scope>NUCLEOTIDE SEQUENCE</scope>
    <source>
        <strain evidence="1">JCM 11219</strain>
    </source>
</reference>
<dbReference type="Proteomes" id="UP000657075">
    <property type="component" value="Unassembled WGS sequence"/>
</dbReference>
<dbReference type="AlphaFoldDB" id="A0A830EFT8"/>
<reference evidence="1" key="2">
    <citation type="submission" date="2020-09" db="EMBL/GenBank/DDBJ databases">
        <authorList>
            <person name="Sun Q."/>
            <person name="Ohkuma M."/>
        </authorList>
    </citation>
    <scope>NUCLEOTIDE SEQUENCE</scope>
    <source>
        <strain evidence="1">JCM 11219</strain>
    </source>
</reference>
<proteinExistence type="predicted"/>
<evidence type="ECO:0000313" key="2">
    <source>
        <dbReference type="Proteomes" id="UP000657075"/>
    </source>
</evidence>